<proteinExistence type="predicted"/>
<protein>
    <recommendedName>
        <fullName evidence="2">GerMN domain-containing protein</fullName>
    </recommendedName>
</protein>
<dbReference type="InterPro" id="IPR019606">
    <property type="entry name" value="GerMN"/>
</dbReference>
<feature type="domain" description="GerMN" evidence="2">
    <location>
        <begin position="60"/>
        <end position="138"/>
    </location>
</feature>
<dbReference type="Pfam" id="PF10646">
    <property type="entry name" value="Germane"/>
    <property type="match status" value="1"/>
</dbReference>
<sequence length="258" mass="28633">MKRSILLLTSASLLAGLLLLAHAGGVARAQEPAEETVLCFRRGADAYCTPRSLNPAGDLTGRLQRVLEALVAGPTPEEQAAGVWSAIPQEAKLTKVTVEGTRVSVYLVLPETYLKDTFNPLLSDQLVEQIVKTLHSLRSEFMTAARVRPGSLDDRLIVHVLARDPWDPSQPFRDLSYFLFEPPLEHKPGGQPLKQTGPPRDARPESLISDTPGLLSDKTVYVSTGHGWYWHADYESWLTQRPIWEDLVEDFNNAEVVN</sequence>
<feature type="non-terminal residue" evidence="3">
    <location>
        <position position="258"/>
    </location>
</feature>
<evidence type="ECO:0000259" key="2">
    <source>
        <dbReference type="Pfam" id="PF10646"/>
    </source>
</evidence>
<reference evidence="3" key="1">
    <citation type="journal article" date="2014" name="Front. Microbiol.">
        <title>High frequency of phylogenetically diverse reductive dehalogenase-homologous genes in deep subseafloor sedimentary metagenomes.</title>
        <authorList>
            <person name="Kawai M."/>
            <person name="Futagami T."/>
            <person name="Toyoda A."/>
            <person name="Takaki Y."/>
            <person name="Nishi S."/>
            <person name="Hori S."/>
            <person name="Arai W."/>
            <person name="Tsubouchi T."/>
            <person name="Morono Y."/>
            <person name="Uchiyama I."/>
            <person name="Ito T."/>
            <person name="Fujiyama A."/>
            <person name="Inagaki F."/>
            <person name="Takami H."/>
        </authorList>
    </citation>
    <scope>NUCLEOTIDE SEQUENCE</scope>
    <source>
        <strain evidence="3">Expedition CK06-06</strain>
    </source>
</reference>
<name>X0VC14_9ZZZZ</name>
<accession>X0VC14</accession>
<evidence type="ECO:0000313" key="3">
    <source>
        <dbReference type="EMBL" id="GAG08842.1"/>
    </source>
</evidence>
<organism evidence="3">
    <name type="scientific">marine sediment metagenome</name>
    <dbReference type="NCBI Taxonomy" id="412755"/>
    <lineage>
        <taxon>unclassified sequences</taxon>
        <taxon>metagenomes</taxon>
        <taxon>ecological metagenomes</taxon>
    </lineage>
</organism>
<comment type="caution">
    <text evidence="3">The sequence shown here is derived from an EMBL/GenBank/DDBJ whole genome shotgun (WGS) entry which is preliminary data.</text>
</comment>
<evidence type="ECO:0000256" key="1">
    <source>
        <dbReference type="SAM" id="MobiDB-lite"/>
    </source>
</evidence>
<dbReference type="AlphaFoldDB" id="X0VC14"/>
<dbReference type="EMBL" id="BARS01029811">
    <property type="protein sequence ID" value="GAG08842.1"/>
    <property type="molecule type" value="Genomic_DNA"/>
</dbReference>
<feature type="region of interest" description="Disordered" evidence="1">
    <location>
        <begin position="186"/>
        <end position="211"/>
    </location>
</feature>
<gene>
    <name evidence="3" type="ORF">S01H1_46553</name>
</gene>